<dbReference type="EMBL" id="JABSNO010000021">
    <property type="protein sequence ID" value="NRS93429.1"/>
    <property type="molecule type" value="Genomic_DNA"/>
</dbReference>
<dbReference type="GO" id="GO:0055085">
    <property type="term" value="P:transmembrane transport"/>
    <property type="evidence" value="ECO:0007669"/>
    <property type="project" value="InterPro"/>
</dbReference>
<keyword evidence="8" id="KW-1185">Reference proteome</keyword>
<dbReference type="AlphaFoldDB" id="A0A8J8G8S9"/>
<keyword evidence="4 5" id="KW-0472">Membrane</keyword>
<dbReference type="Gene3D" id="2.40.50.100">
    <property type="match status" value="1"/>
</dbReference>
<dbReference type="InterPro" id="IPR058792">
    <property type="entry name" value="Beta-barrel_RND_2"/>
</dbReference>
<dbReference type="SUPFAM" id="SSF111369">
    <property type="entry name" value="HlyD-like secretion proteins"/>
    <property type="match status" value="2"/>
</dbReference>
<dbReference type="PRINTS" id="PR01490">
    <property type="entry name" value="RTXTOXIND"/>
</dbReference>
<evidence type="ECO:0000256" key="3">
    <source>
        <dbReference type="ARBA" id="ARBA00022989"/>
    </source>
</evidence>
<dbReference type="PANTHER" id="PTHR30386">
    <property type="entry name" value="MEMBRANE FUSION SUBUNIT OF EMRAB-TOLC MULTIDRUG EFFLUX PUMP"/>
    <property type="match status" value="1"/>
</dbReference>
<sequence>MDNNIENSMENEEVIITENNVPKKKKGMMFPIILGILILTAGFFGYRFYKFSQVHEETDDAQIAANLSPVISKVSGYVDEIRVKDNQFVKKGDTLIILENKDQKLMVEQAEAALGTARSNISSARATSTAAGKNINTSNAAVQVANAQIEAAKVNVRKTSQDLVRYSNLVKDNSITRQQYDNVLAAKQSADAQLRVLIDTKNQISQQTGVVNSQTAATSEQIGVASSIAKQREVDVANAKQMLAYTVITASQDGFVSKIPVQKGQFLQAGAQLFSLVLNTDKWIIANFKETQLSKMVEGQKVEVEIDAFPSTKFEGTVSSFSPATGSTFSILPPDNASGNFVKVVQRLPVKIDFKNLDQKIAEKLRAGMNVKVTVSLD</sequence>
<name>A0A8J8G8S9_9FLAO</name>
<comment type="caution">
    <text evidence="7">The sequence shown here is derived from an EMBL/GenBank/DDBJ whole genome shotgun (WGS) entry which is preliminary data.</text>
</comment>
<evidence type="ECO:0000256" key="1">
    <source>
        <dbReference type="ARBA" id="ARBA00004167"/>
    </source>
</evidence>
<proteinExistence type="predicted"/>
<dbReference type="PANTHER" id="PTHR30386:SF26">
    <property type="entry name" value="TRANSPORT PROTEIN COMB"/>
    <property type="match status" value="1"/>
</dbReference>
<protein>
    <submittedName>
        <fullName evidence="7">Membrane fusion protein (Multidrug efflux system)</fullName>
    </submittedName>
</protein>
<evidence type="ECO:0000256" key="4">
    <source>
        <dbReference type="ARBA" id="ARBA00023136"/>
    </source>
</evidence>
<dbReference type="Gene3D" id="2.40.30.170">
    <property type="match status" value="1"/>
</dbReference>
<keyword evidence="2 5" id="KW-0812">Transmembrane</keyword>
<dbReference type="GO" id="GO:0016020">
    <property type="term" value="C:membrane"/>
    <property type="evidence" value="ECO:0007669"/>
    <property type="project" value="UniProtKB-SubCell"/>
</dbReference>
<accession>A0A8J8G8S9</accession>
<feature type="domain" description="CusB-like beta-barrel" evidence="6">
    <location>
        <begin position="283"/>
        <end position="324"/>
    </location>
</feature>
<comment type="subcellular location">
    <subcellularLocation>
        <location evidence="1">Membrane</location>
        <topology evidence="1">Single-pass membrane protein</topology>
    </subcellularLocation>
</comment>
<evidence type="ECO:0000313" key="7">
    <source>
        <dbReference type="EMBL" id="NRS93429.1"/>
    </source>
</evidence>
<dbReference type="RefSeq" id="WP_226927510.1">
    <property type="nucleotide sequence ID" value="NZ_JABSNO010000021.1"/>
</dbReference>
<reference evidence="7" key="1">
    <citation type="submission" date="2020-05" db="EMBL/GenBank/DDBJ databases">
        <title>Genomic Encyclopedia of Type Strains, Phase IV (KMG-V): Genome sequencing to study the core and pangenomes of soil and plant-associated prokaryotes.</title>
        <authorList>
            <person name="Whitman W."/>
        </authorList>
    </citation>
    <scope>NUCLEOTIDE SEQUENCE</scope>
    <source>
        <strain evidence="7">16F</strain>
    </source>
</reference>
<gene>
    <name evidence="7" type="ORF">HNQ03_002519</name>
</gene>
<dbReference type="InterPro" id="IPR050739">
    <property type="entry name" value="MFP"/>
</dbReference>
<organism evidence="7 8">
    <name type="scientific">Frigoriflavimonas asaccharolytica</name>
    <dbReference type="NCBI Taxonomy" id="2735899"/>
    <lineage>
        <taxon>Bacteria</taxon>
        <taxon>Pseudomonadati</taxon>
        <taxon>Bacteroidota</taxon>
        <taxon>Flavobacteriia</taxon>
        <taxon>Flavobacteriales</taxon>
        <taxon>Weeksellaceae</taxon>
        <taxon>Frigoriflavimonas</taxon>
    </lineage>
</organism>
<evidence type="ECO:0000313" key="8">
    <source>
        <dbReference type="Proteomes" id="UP000610746"/>
    </source>
</evidence>
<dbReference type="Proteomes" id="UP000610746">
    <property type="component" value="Unassembled WGS sequence"/>
</dbReference>
<dbReference type="Pfam" id="PF25954">
    <property type="entry name" value="Beta-barrel_RND_2"/>
    <property type="match status" value="1"/>
</dbReference>
<dbReference type="Gene3D" id="1.10.287.470">
    <property type="entry name" value="Helix hairpin bin"/>
    <property type="match status" value="2"/>
</dbReference>
<feature type="transmembrane region" description="Helical" evidence="5">
    <location>
        <begin position="28"/>
        <end position="49"/>
    </location>
</feature>
<keyword evidence="3 5" id="KW-1133">Transmembrane helix</keyword>
<evidence type="ECO:0000259" key="6">
    <source>
        <dbReference type="Pfam" id="PF25954"/>
    </source>
</evidence>
<evidence type="ECO:0000256" key="2">
    <source>
        <dbReference type="ARBA" id="ARBA00022692"/>
    </source>
</evidence>
<evidence type="ECO:0000256" key="5">
    <source>
        <dbReference type="SAM" id="Phobius"/>
    </source>
</evidence>